<proteinExistence type="predicted"/>
<evidence type="ECO:0000313" key="2">
    <source>
        <dbReference type="Proteomes" id="UP000785679"/>
    </source>
</evidence>
<comment type="caution">
    <text evidence="1">The sequence shown here is derived from an EMBL/GenBank/DDBJ whole genome shotgun (WGS) entry which is preliminary data.</text>
</comment>
<dbReference type="AlphaFoldDB" id="A0A8J8T9G4"/>
<reference evidence="1" key="1">
    <citation type="submission" date="2019-06" db="EMBL/GenBank/DDBJ databases">
        <authorList>
            <person name="Zheng W."/>
        </authorList>
    </citation>
    <scope>NUCLEOTIDE SEQUENCE</scope>
    <source>
        <strain evidence="1">QDHG01</strain>
    </source>
</reference>
<evidence type="ECO:0000313" key="1">
    <source>
        <dbReference type="EMBL" id="TNV86208.1"/>
    </source>
</evidence>
<dbReference type="Proteomes" id="UP000785679">
    <property type="component" value="Unassembled WGS sequence"/>
</dbReference>
<protein>
    <submittedName>
        <fullName evidence="1">Uncharacterized protein</fullName>
    </submittedName>
</protein>
<sequence>MYAKAFEICAFKPGLMQRNTSSHLVRSKFHHKFNIQSIQTLTLFQRLRRTTWWLVPGVSRNYCCCTMIREVGQNMLANQTQWTIH</sequence>
<accession>A0A8J8T9G4</accession>
<gene>
    <name evidence="1" type="ORF">FGO68_gene8784</name>
</gene>
<dbReference type="EMBL" id="RRYP01001238">
    <property type="protein sequence ID" value="TNV86208.1"/>
    <property type="molecule type" value="Genomic_DNA"/>
</dbReference>
<keyword evidence="2" id="KW-1185">Reference proteome</keyword>
<organism evidence="1 2">
    <name type="scientific">Halteria grandinella</name>
    <dbReference type="NCBI Taxonomy" id="5974"/>
    <lineage>
        <taxon>Eukaryota</taxon>
        <taxon>Sar</taxon>
        <taxon>Alveolata</taxon>
        <taxon>Ciliophora</taxon>
        <taxon>Intramacronucleata</taxon>
        <taxon>Spirotrichea</taxon>
        <taxon>Stichotrichia</taxon>
        <taxon>Sporadotrichida</taxon>
        <taxon>Halteriidae</taxon>
        <taxon>Halteria</taxon>
    </lineage>
</organism>
<name>A0A8J8T9G4_HALGN</name>